<gene>
    <name evidence="4" type="ORF">EIY87_21975</name>
</gene>
<feature type="transmembrane region" description="Helical" evidence="2">
    <location>
        <begin position="188"/>
        <end position="205"/>
    </location>
</feature>
<evidence type="ECO:0000313" key="5">
    <source>
        <dbReference type="Proteomes" id="UP000267081"/>
    </source>
</evidence>
<comment type="caution">
    <text evidence="4">The sequence shown here is derived from an EMBL/GenBank/DDBJ whole genome shotgun (WGS) entry which is preliminary data.</text>
</comment>
<proteinExistence type="inferred from homology"/>
<dbReference type="Pfam" id="PF01478">
    <property type="entry name" value="Peptidase_A24"/>
    <property type="match status" value="1"/>
</dbReference>
<dbReference type="Proteomes" id="UP000267081">
    <property type="component" value="Unassembled WGS sequence"/>
</dbReference>
<keyword evidence="5" id="KW-1185">Reference proteome</keyword>
<dbReference type="AlphaFoldDB" id="A0A427T7J5"/>
<keyword evidence="2" id="KW-0812">Transmembrane</keyword>
<dbReference type="InterPro" id="IPR050882">
    <property type="entry name" value="Prepilin_peptidase/N-MTase"/>
</dbReference>
<dbReference type="Gene3D" id="1.20.120.1220">
    <property type="match status" value="1"/>
</dbReference>
<feature type="transmembrane region" description="Helical" evidence="2">
    <location>
        <begin position="36"/>
        <end position="56"/>
    </location>
</feature>
<reference evidence="4 5" key="1">
    <citation type="submission" date="2018-12" db="EMBL/GenBank/DDBJ databases">
        <title>Amycolatopsis eburnea sp. nov. actinomycete associate with arbuscular mycorrhiza fungal spore.</title>
        <authorList>
            <person name="Lumyong S."/>
            <person name="Chaiya L."/>
        </authorList>
    </citation>
    <scope>NUCLEOTIDE SEQUENCE [LARGE SCALE GENOMIC DNA]</scope>
    <source>
        <strain evidence="4 5">GLM-1</strain>
    </source>
</reference>
<organism evidence="4 5">
    <name type="scientific">Amycolatopsis eburnea</name>
    <dbReference type="NCBI Taxonomy" id="2267691"/>
    <lineage>
        <taxon>Bacteria</taxon>
        <taxon>Bacillati</taxon>
        <taxon>Actinomycetota</taxon>
        <taxon>Actinomycetes</taxon>
        <taxon>Pseudonocardiales</taxon>
        <taxon>Pseudonocardiaceae</taxon>
        <taxon>Amycolatopsis</taxon>
    </lineage>
</organism>
<dbReference type="PANTHER" id="PTHR30487">
    <property type="entry name" value="TYPE 4 PREPILIN-LIKE PROTEINS LEADER PEPTIDE-PROCESSING ENZYME"/>
    <property type="match status" value="1"/>
</dbReference>
<feature type="transmembrane region" description="Helical" evidence="2">
    <location>
        <begin position="88"/>
        <end position="109"/>
    </location>
</feature>
<name>A0A427T7J5_9PSEU</name>
<protein>
    <recommendedName>
        <fullName evidence="3">Prepilin type IV endopeptidase peptidase domain-containing protein</fullName>
    </recommendedName>
</protein>
<keyword evidence="2" id="KW-0472">Membrane</keyword>
<evidence type="ECO:0000256" key="1">
    <source>
        <dbReference type="ARBA" id="ARBA00005801"/>
    </source>
</evidence>
<comment type="similarity">
    <text evidence="1">Belongs to the peptidase A24 family.</text>
</comment>
<dbReference type="GO" id="GO:0005886">
    <property type="term" value="C:plasma membrane"/>
    <property type="evidence" value="ECO:0007669"/>
    <property type="project" value="TreeGrafter"/>
</dbReference>
<sequence length="206" mass="21124">MNGWPAIIGAVTGFGLGAAGSLITKRLSDRPARIASSWWFGALVTAPVLAVLVWRVGTRGELPIYVFVLALGIPLSIIDWLEHRLPRIVVVPQLAGTALGLAFLCAARSDPAPGLRALWALLAAAGFYLLLAVLVEGGVGSGDVGLAAVVGLVTGWSGWTEVAGAVVLASLIAPALLLVPHLRANRTVPFGPCLVAAMAVTLVVAS</sequence>
<feature type="transmembrane region" description="Helical" evidence="2">
    <location>
        <begin position="6"/>
        <end position="24"/>
    </location>
</feature>
<dbReference type="GO" id="GO:0004190">
    <property type="term" value="F:aspartic-type endopeptidase activity"/>
    <property type="evidence" value="ECO:0007669"/>
    <property type="project" value="InterPro"/>
</dbReference>
<dbReference type="GO" id="GO:0006465">
    <property type="term" value="P:signal peptide processing"/>
    <property type="evidence" value="ECO:0007669"/>
    <property type="project" value="TreeGrafter"/>
</dbReference>
<evidence type="ECO:0000259" key="3">
    <source>
        <dbReference type="Pfam" id="PF01478"/>
    </source>
</evidence>
<accession>A0A427T7J5</accession>
<dbReference type="PANTHER" id="PTHR30487:SF0">
    <property type="entry name" value="PREPILIN LEADER PEPTIDASE_N-METHYLTRANSFERASE-RELATED"/>
    <property type="match status" value="1"/>
</dbReference>
<dbReference type="InterPro" id="IPR000045">
    <property type="entry name" value="Prepilin_IV_endopep_pep"/>
</dbReference>
<dbReference type="EMBL" id="RSEC01000048">
    <property type="protein sequence ID" value="RSD16325.1"/>
    <property type="molecule type" value="Genomic_DNA"/>
</dbReference>
<keyword evidence="2" id="KW-1133">Transmembrane helix</keyword>
<feature type="transmembrane region" description="Helical" evidence="2">
    <location>
        <begin position="62"/>
        <end position="81"/>
    </location>
</feature>
<dbReference type="OrthoDB" id="2087435at2"/>
<dbReference type="RefSeq" id="WP_125311182.1">
    <property type="nucleotide sequence ID" value="NZ_RSEC01000048.1"/>
</dbReference>
<feature type="transmembrane region" description="Helical" evidence="2">
    <location>
        <begin position="147"/>
        <end position="176"/>
    </location>
</feature>
<evidence type="ECO:0000313" key="4">
    <source>
        <dbReference type="EMBL" id="RSD16325.1"/>
    </source>
</evidence>
<evidence type="ECO:0000256" key="2">
    <source>
        <dbReference type="SAM" id="Phobius"/>
    </source>
</evidence>
<feature type="domain" description="Prepilin type IV endopeptidase peptidase" evidence="3">
    <location>
        <begin position="68"/>
        <end position="174"/>
    </location>
</feature>
<feature type="transmembrane region" description="Helical" evidence="2">
    <location>
        <begin position="115"/>
        <end position="135"/>
    </location>
</feature>